<dbReference type="AlphaFoldDB" id="A0A8J5RKT2"/>
<evidence type="ECO:0000313" key="1">
    <source>
        <dbReference type="EMBL" id="KAG8050968.1"/>
    </source>
</evidence>
<dbReference type="Proteomes" id="UP000729402">
    <property type="component" value="Unassembled WGS sequence"/>
</dbReference>
<sequence length="70" mass="7999">MNRLDCSQPNGIYTTKYGPILDNRARDFFDGVMEALRVAYNTGKAMLLGLDLIWKRGITDKAFTRPSKWS</sequence>
<reference evidence="1" key="1">
    <citation type="journal article" date="2021" name="bioRxiv">
        <title>Whole Genome Assembly and Annotation of Northern Wild Rice, Zizania palustris L., Supports a Whole Genome Duplication in the Zizania Genus.</title>
        <authorList>
            <person name="Haas M."/>
            <person name="Kono T."/>
            <person name="Macchietto M."/>
            <person name="Millas R."/>
            <person name="McGilp L."/>
            <person name="Shao M."/>
            <person name="Duquette J."/>
            <person name="Hirsch C.N."/>
            <person name="Kimball J."/>
        </authorList>
    </citation>
    <scope>NUCLEOTIDE SEQUENCE</scope>
    <source>
        <tissue evidence="1">Fresh leaf tissue</tissue>
    </source>
</reference>
<organism evidence="1 2">
    <name type="scientific">Zizania palustris</name>
    <name type="common">Northern wild rice</name>
    <dbReference type="NCBI Taxonomy" id="103762"/>
    <lineage>
        <taxon>Eukaryota</taxon>
        <taxon>Viridiplantae</taxon>
        <taxon>Streptophyta</taxon>
        <taxon>Embryophyta</taxon>
        <taxon>Tracheophyta</taxon>
        <taxon>Spermatophyta</taxon>
        <taxon>Magnoliopsida</taxon>
        <taxon>Liliopsida</taxon>
        <taxon>Poales</taxon>
        <taxon>Poaceae</taxon>
        <taxon>BOP clade</taxon>
        <taxon>Oryzoideae</taxon>
        <taxon>Oryzeae</taxon>
        <taxon>Zizaniinae</taxon>
        <taxon>Zizania</taxon>
    </lineage>
</organism>
<reference evidence="1" key="2">
    <citation type="submission" date="2021-02" db="EMBL/GenBank/DDBJ databases">
        <authorList>
            <person name="Kimball J.A."/>
            <person name="Haas M.W."/>
            <person name="Macchietto M."/>
            <person name="Kono T."/>
            <person name="Duquette J."/>
            <person name="Shao M."/>
        </authorList>
    </citation>
    <scope>NUCLEOTIDE SEQUENCE</scope>
    <source>
        <tissue evidence="1">Fresh leaf tissue</tissue>
    </source>
</reference>
<gene>
    <name evidence="1" type="ORF">GUJ93_ZPchr0009g1531</name>
</gene>
<comment type="caution">
    <text evidence="1">The sequence shown here is derived from an EMBL/GenBank/DDBJ whole genome shotgun (WGS) entry which is preliminary data.</text>
</comment>
<proteinExistence type="predicted"/>
<evidence type="ECO:0000313" key="2">
    <source>
        <dbReference type="Proteomes" id="UP000729402"/>
    </source>
</evidence>
<accession>A0A8J5RKT2</accession>
<keyword evidence="2" id="KW-1185">Reference proteome</keyword>
<dbReference type="EMBL" id="JAAALK010000289">
    <property type="protein sequence ID" value="KAG8050968.1"/>
    <property type="molecule type" value="Genomic_DNA"/>
</dbReference>
<protein>
    <submittedName>
        <fullName evidence="1">Uncharacterized protein</fullName>
    </submittedName>
</protein>
<name>A0A8J5RKT2_ZIZPA</name>